<dbReference type="PANTHER" id="PTHR33168">
    <property type="entry name" value="STRESS INDUCED PROTEIN-RELATED"/>
    <property type="match status" value="1"/>
</dbReference>
<sequence>MAQTGNHEPPPLAVSPPYSTAQLPIKSHVPLVVVTPPPPLHSVPPTPFQTIPQPANQLLSSSEQRRQDPLFAGNRGDRRSRVMAEASRPTAAGSATRGPSGSRGGRGCGMALGRLVRKLRRQSRMLVCTAATAGARHGHASSSSSRCHQYDPLSYARNFDFGTALDGGDGYCSFASRFVLAAPAARPRPQHARHGRIGS</sequence>
<name>A0A835KNX1_9POAL</name>
<feature type="compositionally biased region" description="Low complexity" evidence="1">
    <location>
        <begin position="91"/>
        <end position="100"/>
    </location>
</feature>
<dbReference type="Proteomes" id="UP000636709">
    <property type="component" value="Unassembled WGS sequence"/>
</dbReference>
<proteinExistence type="predicted"/>
<evidence type="ECO:0000313" key="3">
    <source>
        <dbReference type="Proteomes" id="UP000636709"/>
    </source>
</evidence>
<reference evidence="2" key="1">
    <citation type="submission" date="2020-07" db="EMBL/GenBank/DDBJ databases">
        <title>Genome sequence and genetic diversity analysis of an under-domesticated orphan crop, white fonio (Digitaria exilis).</title>
        <authorList>
            <person name="Bennetzen J.L."/>
            <person name="Chen S."/>
            <person name="Ma X."/>
            <person name="Wang X."/>
            <person name="Yssel A.E.J."/>
            <person name="Chaluvadi S.R."/>
            <person name="Johnson M."/>
            <person name="Gangashetty P."/>
            <person name="Hamidou F."/>
            <person name="Sanogo M.D."/>
            <person name="Zwaenepoel A."/>
            <person name="Wallace J."/>
            <person name="Van De Peer Y."/>
            <person name="Van Deynze A."/>
        </authorList>
    </citation>
    <scope>NUCLEOTIDE SEQUENCE</scope>
    <source>
        <tissue evidence="2">Leaves</tissue>
    </source>
</reference>
<keyword evidence="3" id="KW-1185">Reference proteome</keyword>
<dbReference type="EMBL" id="JACEFO010000567">
    <property type="protein sequence ID" value="KAF8765524.1"/>
    <property type="molecule type" value="Genomic_DNA"/>
</dbReference>
<evidence type="ECO:0000256" key="1">
    <source>
        <dbReference type="SAM" id="MobiDB-lite"/>
    </source>
</evidence>
<accession>A0A835KNX1</accession>
<protein>
    <submittedName>
        <fullName evidence="2">Uncharacterized protein</fullName>
    </submittedName>
</protein>
<evidence type="ECO:0000313" key="2">
    <source>
        <dbReference type="EMBL" id="KAF8765524.1"/>
    </source>
</evidence>
<dbReference type="AlphaFoldDB" id="A0A835KNX1"/>
<comment type="caution">
    <text evidence="2">The sequence shown here is derived from an EMBL/GenBank/DDBJ whole genome shotgun (WGS) entry which is preliminary data.</text>
</comment>
<feature type="region of interest" description="Disordered" evidence="1">
    <location>
        <begin position="58"/>
        <end position="108"/>
    </location>
</feature>
<gene>
    <name evidence="2" type="ORF">HU200_008475</name>
</gene>
<organism evidence="2 3">
    <name type="scientific">Digitaria exilis</name>
    <dbReference type="NCBI Taxonomy" id="1010633"/>
    <lineage>
        <taxon>Eukaryota</taxon>
        <taxon>Viridiplantae</taxon>
        <taxon>Streptophyta</taxon>
        <taxon>Embryophyta</taxon>
        <taxon>Tracheophyta</taxon>
        <taxon>Spermatophyta</taxon>
        <taxon>Magnoliopsida</taxon>
        <taxon>Liliopsida</taxon>
        <taxon>Poales</taxon>
        <taxon>Poaceae</taxon>
        <taxon>PACMAD clade</taxon>
        <taxon>Panicoideae</taxon>
        <taxon>Panicodae</taxon>
        <taxon>Paniceae</taxon>
        <taxon>Anthephorinae</taxon>
        <taxon>Digitaria</taxon>
    </lineage>
</organism>
<dbReference type="OrthoDB" id="1091833at2759"/>